<dbReference type="Proteomes" id="UP000664859">
    <property type="component" value="Unassembled WGS sequence"/>
</dbReference>
<evidence type="ECO:0000313" key="5">
    <source>
        <dbReference type="EMBL" id="KAG5190078.1"/>
    </source>
</evidence>
<feature type="compositionally biased region" description="Gly residues" evidence="3">
    <location>
        <begin position="343"/>
        <end position="352"/>
    </location>
</feature>
<feature type="region of interest" description="Disordered" evidence="3">
    <location>
        <begin position="294"/>
        <end position="357"/>
    </location>
</feature>
<evidence type="ECO:0000256" key="3">
    <source>
        <dbReference type="SAM" id="MobiDB-lite"/>
    </source>
</evidence>
<proteinExistence type="predicted"/>
<dbReference type="Pfam" id="PF00505">
    <property type="entry name" value="HMG_box"/>
    <property type="match status" value="1"/>
</dbReference>
<feature type="compositionally biased region" description="Low complexity" evidence="3">
    <location>
        <begin position="92"/>
        <end position="106"/>
    </location>
</feature>
<protein>
    <recommendedName>
        <fullName evidence="4">HMG box domain-containing protein</fullName>
    </recommendedName>
</protein>
<evidence type="ECO:0000259" key="4">
    <source>
        <dbReference type="PROSITE" id="PS50118"/>
    </source>
</evidence>
<dbReference type="GO" id="GO:0003677">
    <property type="term" value="F:DNA binding"/>
    <property type="evidence" value="ECO:0007669"/>
    <property type="project" value="UniProtKB-UniRule"/>
</dbReference>
<feature type="compositionally biased region" description="Gly residues" evidence="3">
    <location>
        <begin position="67"/>
        <end position="83"/>
    </location>
</feature>
<keyword evidence="1 2" id="KW-0238">DNA-binding</keyword>
<dbReference type="Gene3D" id="1.10.30.10">
    <property type="entry name" value="High mobility group box domain"/>
    <property type="match status" value="1"/>
</dbReference>
<dbReference type="PANTHER" id="PTHR48112">
    <property type="entry name" value="HIGH MOBILITY GROUP PROTEIN DSP1"/>
    <property type="match status" value="1"/>
</dbReference>
<keyword evidence="6" id="KW-1185">Reference proteome</keyword>
<gene>
    <name evidence="5" type="ORF">JKP88DRAFT_286219</name>
</gene>
<dbReference type="AlphaFoldDB" id="A0A835ZBL4"/>
<name>A0A835ZBL4_9STRA</name>
<keyword evidence="2" id="KW-0539">Nucleus</keyword>
<organism evidence="5 6">
    <name type="scientific">Tribonema minus</name>
    <dbReference type="NCBI Taxonomy" id="303371"/>
    <lineage>
        <taxon>Eukaryota</taxon>
        <taxon>Sar</taxon>
        <taxon>Stramenopiles</taxon>
        <taxon>Ochrophyta</taxon>
        <taxon>PX clade</taxon>
        <taxon>Xanthophyceae</taxon>
        <taxon>Tribonematales</taxon>
        <taxon>Tribonemataceae</taxon>
        <taxon>Tribonema</taxon>
    </lineage>
</organism>
<feature type="domain" description="HMG box" evidence="4">
    <location>
        <begin position="129"/>
        <end position="177"/>
    </location>
</feature>
<feature type="DNA-binding region" description="HMG box" evidence="2">
    <location>
        <begin position="129"/>
        <end position="177"/>
    </location>
</feature>
<dbReference type="GO" id="GO:0005634">
    <property type="term" value="C:nucleus"/>
    <property type="evidence" value="ECO:0007669"/>
    <property type="project" value="UniProtKB-UniRule"/>
</dbReference>
<dbReference type="CDD" id="cd00084">
    <property type="entry name" value="HMG-box_SF"/>
    <property type="match status" value="1"/>
</dbReference>
<dbReference type="EMBL" id="JAFCMP010000039">
    <property type="protein sequence ID" value="KAG5190078.1"/>
    <property type="molecule type" value="Genomic_DNA"/>
</dbReference>
<evidence type="ECO:0000313" key="6">
    <source>
        <dbReference type="Proteomes" id="UP000664859"/>
    </source>
</evidence>
<reference evidence="5" key="1">
    <citation type="submission" date="2021-02" db="EMBL/GenBank/DDBJ databases">
        <title>First Annotated Genome of the Yellow-green Alga Tribonema minus.</title>
        <authorList>
            <person name="Mahan K.M."/>
        </authorList>
    </citation>
    <scope>NUCLEOTIDE SEQUENCE</scope>
    <source>
        <strain evidence="5">UTEX B ZZ1240</strain>
    </source>
</reference>
<evidence type="ECO:0000256" key="2">
    <source>
        <dbReference type="PROSITE-ProRule" id="PRU00267"/>
    </source>
</evidence>
<accession>A0A835ZBL4</accession>
<dbReference type="SUPFAM" id="SSF47095">
    <property type="entry name" value="HMG-box"/>
    <property type="match status" value="1"/>
</dbReference>
<feature type="compositionally biased region" description="Low complexity" evidence="3">
    <location>
        <begin position="1"/>
        <end position="24"/>
    </location>
</feature>
<feature type="region of interest" description="Disordered" evidence="3">
    <location>
        <begin position="1"/>
        <end position="109"/>
    </location>
</feature>
<dbReference type="InterPro" id="IPR009071">
    <property type="entry name" value="HMG_box_dom"/>
</dbReference>
<evidence type="ECO:0000256" key="1">
    <source>
        <dbReference type="ARBA" id="ARBA00023125"/>
    </source>
</evidence>
<sequence>MASALLTQRPAPRRAALPPHAQQRFAKQHDASGASEEDEERPMSEGPLRAPSARKRKATGGVKAEGRGAGSDGEDGGGGGVGGRRQRRSRPARSAGVPRAARGAPPLQRVRRSALGDAAEPQLHDVRSTKRPLSAYNIFFSEERARLREDPSAAHLTFGQFGKIVAERWDKLPEAEKLELQAARREAAALDWTLGLFHLPTRAERSRQAYFKQVTSQSPVYGAPPLLPATAKGEPGVGSGGAAGEAGEVGVMRAAAKLLRGHAASVLTLDDPGGVSTLQTASQEQFWRDLGSMREAPPLRHGGRQPGRMHCPQAASTPPRHNDEDDSMAQSSCEVEQLLQALGGPGSRGGAGATDTEVPAADVIEALDSSAAALEATSRLTRHLRAHGAPPRGPGGLR</sequence>
<dbReference type="PROSITE" id="PS50118">
    <property type="entry name" value="HMG_BOX_2"/>
    <property type="match status" value="1"/>
</dbReference>
<dbReference type="InterPro" id="IPR050342">
    <property type="entry name" value="HMGB"/>
</dbReference>
<comment type="caution">
    <text evidence="5">The sequence shown here is derived from an EMBL/GenBank/DDBJ whole genome shotgun (WGS) entry which is preliminary data.</text>
</comment>
<dbReference type="OrthoDB" id="49060at2759"/>
<dbReference type="InterPro" id="IPR036910">
    <property type="entry name" value="HMG_box_dom_sf"/>
</dbReference>
<dbReference type="SMART" id="SM00398">
    <property type="entry name" value="HMG"/>
    <property type="match status" value="1"/>
</dbReference>